<evidence type="ECO:0000313" key="3">
    <source>
        <dbReference type="Proteomes" id="UP000278756"/>
    </source>
</evidence>
<proteinExistence type="predicted"/>
<protein>
    <submittedName>
        <fullName evidence="2">Flagellin modification protein FlmH</fullName>
    </submittedName>
</protein>
<dbReference type="PANTHER" id="PTHR43415">
    <property type="entry name" value="SPERMIDINE N(1)-ACETYLTRANSFERASE"/>
    <property type="match status" value="1"/>
</dbReference>
<dbReference type="NCBIfam" id="TIGR03585">
    <property type="entry name" value="PseH"/>
    <property type="match status" value="1"/>
</dbReference>
<dbReference type="Proteomes" id="UP000278756">
    <property type="component" value="Chromosome 1"/>
</dbReference>
<keyword evidence="2" id="KW-0282">Flagellum</keyword>
<evidence type="ECO:0000313" key="2">
    <source>
        <dbReference type="EMBL" id="BBF81454.1"/>
    </source>
</evidence>
<sequence>MLASPSLATLRPLASEDRERLFDWRNREEVRRYMYTDTLIPCERHEAWFEALSGNETRRYFIIEWDGQPVGLANFVDIDRVSQKAAWAFYLAETTARGKGLGAWVEFQMIEHAFNVLNLEKLWCEVLESNGAVWKLHQSFGFQTEAHFRRHVVKSDGPHDVIGLGLLRADWAAVRDDCRARLLSHGYTV</sequence>
<keyword evidence="2" id="KW-0966">Cell projection</keyword>
<dbReference type="Gene3D" id="3.40.630.30">
    <property type="match status" value="1"/>
</dbReference>
<gene>
    <name evidence="2" type="ORF">EM6_2053</name>
</gene>
<accession>A0A3G9G8M1</accession>
<dbReference type="RefSeq" id="WP_126422557.1">
    <property type="nucleotide sequence ID" value="NZ_AP018827.1"/>
</dbReference>
<dbReference type="Pfam" id="PF13302">
    <property type="entry name" value="Acetyltransf_3"/>
    <property type="match status" value="1"/>
</dbReference>
<dbReference type="AlphaFoldDB" id="A0A3G9G8M1"/>
<dbReference type="InterPro" id="IPR020036">
    <property type="entry name" value="PseH"/>
</dbReference>
<organism evidence="2 3">
    <name type="scientific">Asticcacaulis excentricus</name>
    <dbReference type="NCBI Taxonomy" id="78587"/>
    <lineage>
        <taxon>Bacteria</taxon>
        <taxon>Pseudomonadati</taxon>
        <taxon>Pseudomonadota</taxon>
        <taxon>Alphaproteobacteria</taxon>
        <taxon>Caulobacterales</taxon>
        <taxon>Caulobacteraceae</taxon>
        <taxon>Asticcacaulis</taxon>
    </lineage>
</organism>
<dbReference type="GO" id="GO:0016747">
    <property type="term" value="F:acyltransferase activity, transferring groups other than amino-acyl groups"/>
    <property type="evidence" value="ECO:0007669"/>
    <property type="project" value="InterPro"/>
</dbReference>
<dbReference type="OrthoDB" id="5358891at2"/>
<reference evidence="3" key="1">
    <citation type="journal article" date="2017" name="Biotechnol. Biofuels">
        <title>Evaluation of environmental bacterial communities as a factor affecting the growth of duckweed Lemna minor.</title>
        <authorList>
            <person name="Ishizawa H."/>
            <person name="Kuroda M."/>
            <person name="Morikawa M."/>
            <person name="Ike M."/>
        </authorList>
    </citation>
    <scope>NUCLEOTIDE SEQUENCE [LARGE SCALE GENOMIC DNA]</scope>
    <source>
        <strain evidence="3">M6</strain>
    </source>
</reference>
<dbReference type="InterPro" id="IPR016181">
    <property type="entry name" value="Acyl_CoA_acyltransferase"/>
</dbReference>
<feature type="domain" description="N-acetyltransferase" evidence="1">
    <location>
        <begin position="8"/>
        <end position="169"/>
    </location>
</feature>
<dbReference type="PROSITE" id="PS51186">
    <property type="entry name" value="GNAT"/>
    <property type="match status" value="1"/>
</dbReference>
<dbReference type="SUPFAM" id="SSF55729">
    <property type="entry name" value="Acyl-CoA N-acyltransferases (Nat)"/>
    <property type="match status" value="1"/>
</dbReference>
<name>A0A3G9G8M1_9CAUL</name>
<reference evidence="3" key="2">
    <citation type="journal article" date="2017" name="Plant Physiol. Biochem.">
        <title>Differential oxidative and antioxidative response of duckweed Lemna minor toward plant growth promoting/inhibiting bacteria.</title>
        <authorList>
            <person name="Ishizawa H."/>
            <person name="Kuroda M."/>
            <person name="Morikawa M."/>
            <person name="Ike M."/>
        </authorList>
    </citation>
    <scope>NUCLEOTIDE SEQUENCE [LARGE SCALE GENOMIC DNA]</scope>
    <source>
        <strain evidence="3">M6</strain>
    </source>
</reference>
<dbReference type="EMBL" id="AP018827">
    <property type="protein sequence ID" value="BBF81454.1"/>
    <property type="molecule type" value="Genomic_DNA"/>
</dbReference>
<keyword evidence="2" id="KW-0969">Cilium</keyword>
<dbReference type="InterPro" id="IPR000182">
    <property type="entry name" value="GNAT_dom"/>
</dbReference>
<evidence type="ECO:0000259" key="1">
    <source>
        <dbReference type="PROSITE" id="PS51186"/>
    </source>
</evidence>
<dbReference type="PANTHER" id="PTHR43415:SF3">
    <property type="entry name" value="GNAT-FAMILY ACETYLTRANSFERASE"/>
    <property type="match status" value="1"/>
</dbReference>